<proteinExistence type="predicted"/>
<accession>A0A1T0B2B5</accession>
<sequence length="77" mass="9405">MRYEISGKKDKRIKQIRQSNFAKKTLFFNTLHKVNRKIKIFLYFFGNFLKKTEPLSHFIAPNRHTKLRYDCVRILTK</sequence>
<reference evidence="1 2" key="1">
    <citation type="submission" date="2017-02" db="EMBL/GenBank/DDBJ databases">
        <title>Draft genome sequence of Haemophilus felis CCUG 31170 type strain.</title>
        <authorList>
            <person name="Engstrom-Jakobsson H."/>
            <person name="Salva-Serra F."/>
            <person name="Thorell K."/>
            <person name="Gonzales-Siles L."/>
            <person name="Karlsson R."/>
            <person name="Boulund F."/>
            <person name="Engstrand L."/>
            <person name="Kristiansson E."/>
            <person name="Moore E."/>
        </authorList>
    </citation>
    <scope>NUCLEOTIDE SEQUENCE [LARGE SCALE GENOMIC DNA]</scope>
    <source>
        <strain evidence="1 2">CCUG 31170</strain>
    </source>
</reference>
<dbReference type="Proteomes" id="UP000190023">
    <property type="component" value="Unassembled WGS sequence"/>
</dbReference>
<name>A0A1T0B2B5_9PAST</name>
<keyword evidence="2" id="KW-1185">Reference proteome</keyword>
<dbReference type="AlphaFoldDB" id="A0A1T0B2B5"/>
<organism evidence="1 2">
    <name type="scientific">[Haemophilus] felis</name>
    <dbReference type="NCBI Taxonomy" id="123822"/>
    <lineage>
        <taxon>Bacteria</taxon>
        <taxon>Pseudomonadati</taxon>
        <taxon>Pseudomonadota</taxon>
        <taxon>Gammaproteobacteria</taxon>
        <taxon>Pasteurellales</taxon>
        <taxon>Pasteurellaceae</taxon>
    </lineage>
</organism>
<dbReference type="EMBL" id="MUYB01000020">
    <property type="protein sequence ID" value="OOS04320.1"/>
    <property type="molecule type" value="Genomic_DNA"/>
</dbReference>
<protein>
    <submittedName>
        <fullName evidence="1">Uncharacterized protein</fullName>
    </submittedName>
</protein>
<comment type="caution">
    <text evidence="1">The sequence shown here is derived from an EMBL/GenBank/DDBJ whole genome shotgun (WGS) entry which is preliminary data.</text>
</comment>
<evidence type="ECO:0000313" key="2">
    <source>
        <dbReference type="Proteomes" id="UP000190023"/>
    </source>
</evidence>
<evidence type="ECO:0000313" key="1">
    <source>
        <dbReference type="EMBL" id="OOS04320.1"/>
    </source>
</evidence>
<gene>
    <name evidence="1" type="ORF">B0188_05175</name>
</gene>